<dbReference type="Pfam" id="PF01396">
    <property type="entry name" value="Zn_ribbon_Top1"/>
    <property type="match status" value="5"/>
</dbReference>
<comment type="catalytic activity">
    <reaction evidence="1 10">
        <text>ATP-independent breakage of single-stranded DNA, followed by passage and rejoining.</text>
        <dbReference type="EC" id="5.6.2.1"/>
    </reaction>
</comment>
<dbReference type="SUPFAM" id="SSF57783">
    <property type="entry name" value="Zinc beta-ribbon"/>
    <property type="match status" value="3"/>
</dbReference>
<keyword evidence="7 10" id="KW-0799">Topoisomerase</keyword>
<dbReference type="InterPro" id="IPR034149">
    <property type="entry name" value="TOPRIM_TopoI"/>
</dbReference>
<dbReference type="SMART" id="SM00436">
    <property type="entry name" value="TOP1Bc"/>
    <property type="match status" value="1"/>
</dbReference>
<evidence type="ECO:0000256" key="3">
    <source>
        <dbReference type="ARBA" id="ARBA00022723"/>
    </source>
</evidence>
<evidence type="ECO:0000256" key="11">
    <source>
        <dbReference type="SAM" id="Coils"/>
    </source>
</evidence>
<dbReference type="PRINTS" id="PR00417">
    <property type="entry name" value="PRTPISMRASEI"/>
</dbReference>
<feature type="active site" description="O-(5'-phospho-DNA)-tyrosine intermediate" evidence="10">
    <location>
        <position position="302"/>
    </location>
</feature>
<dbReference type="HAMAP" id="MF_00952">
    <property type="entry name" value="Topoisom_1_prok"/>
    <property type="match status" value="1"/>
</dbReference>
<keyword evidence="4" id="KW-0863">Zinc-finger</keyword>
<dbReference type="GO" id="GO:0005694">
    <property type="term" value="C:chromosome"/>
    <property type="evidence" value="ECO:0007669"/>
    <property type="project" value="InterPro"/>
</dbReference>
<dbReference type="HOGENOM" id="CLU_002929_4_3_0"/>
<dbReference type="InterPro" id="IPR013826">
    <property type="entry name" value="Topo_IA_cen_sub3"/>
</dbReference>
<dbReference type="InterPro" id="IPR003601">
    <property type="entry name" value="Topo_IA_2"/>
</dbReference>
<comment type="function">
    <text evidence="10">Releases the supercoiling and torsional tension of DNA, which is introduced during the DNA replication and transcription, by transiently cleaving and rejoining one strand of the DNA duplex. Introduces a single-strand break via transesterification at a target site in duplex DNA. The scissile phosphodiester is attacked by the catalytic tyrosine of the enzyme, resulting in the formation of a DNA-(5'-phosphotyrosyl)-enzyme intermediate and the expulsion of a 3'-OH DNA strand. The free DNA strand then undergoes passage around the unbroken strand, thus removing DNA supercoils. Finally, in the religation step, the DNA 3'-OH attacks the covalent intermediate to expel the active-site tyrosine and restore the DNA phosphodiester backbone.</text>
</comment>
<feature type="domain" description="Topo IA-type catalytic" evidence="14">
    <location>
        <begin position="132"/>
        <end position="571"/>
    </location>
</feature>
<evidence type="ECO:0000259" key="13">
    <source>
        <dbReference type="PROSITE" id="PS50880"/>
    </source>
</evidence>
<sequence>MAKSLVIVESPAKAKTINKYLGANFLVKASVGHIKDLPEKKLGVDVEHDFEPEYVVIDGKAKVIDDLKSAAKQADSIYLAPDPDREGEAISWHIAEELKSAKGMTKNIYRVMFNEITKKGITDAMQHPGQIDTNRVDAQQARRILDRLVGYKISPLLWKKVQKGLSAGRVQSVALRIICEREKEIAAFVTEEYWSITARLAAKKPPIFDAKLLKIGKKKAEIANQEQALAIVADVKNAQFIVESVTKKETKRNPVAPFTTSTLQQEAARKLRFSSKKTMSVAQKLYEGIDLGKEGPVGLITYMRTDSTRISDEAVNEARQYINEKFGGDYLPSKPQVYKTQKSAQEAHEAIRPTSVYREPDAIKSFLTNEEFRLYELIWKRLLASQMQAAIMDVTTIDVLAGTYLFRATGSVMKFAGFMKLYIEGADPQNDQEQEQDQAKEQDVLLPPVEKGDVLDLKELLPKQSFTQPPSRYTEASLVKELEKQGIGRPSTYASIISTIVDRQYVALENRKIKPSELGMLITDLLVENFPKILDVGFTANLEEQLDKIEEGELNWVKSLSAFYQSFEQELERAAKEMRNVKQEREEITDEICEKCGKPMKIKYGRFGKFLACTGFPKCKNTKQLDEVPAAASESANEGGQPQAETPQIEETCPNCGKPMVLKRGRFGSFLACSGYPDCKTTQKIAKGKNGETVVKAAPRVTEEKCEKCGANLLERQGRNGAFLACSNYPKCKFTKPVGGSSGTGVKCTEEGCDGEFTQRKGRFGRFFYSCSRYPDCKATLQDKPIPRPCPKCHAPFLVEKWNKATEQTFVACANKTCDYSEA</sequence>
<dbReference type="InterPro" id="IPR005733">
    <property type="entry name" value="TopoI_bac-type"/>
</dbReference>
<dbReference type="Gene3D" id="3.30.65.10">
    <property type="entry name" value="Bacterial Topoisomerase I, domain 1"/>
    <property type="match status" value="4"/>
</dbReference>
<dbReference type="PROSITE" id="PS00396">
    <property type="entry name" value="TOPO_IA_1"/>
    <property type="match status" value="1"/>
</dbReference>
<dbReference type="InterPro" id="IPR023405">
    <property type="entry name" value="Topo_IA_core_domain"/>
</dbReference>
<feature type="region of interest" description="Interaction with DNA" evidence="10">
    <location>
        <begin position="166"/>
        <end position="171"/>
    </location>
</feature>
<dbReference type="InterPro" id="IPR023406">
    <property type="entry name" value="Topo_IA_AS"/>
</dbReference>
<organism evidence="15">
    <name type="scientific">Candidatus Moduliflexus flocculans</name>
    <dbReference type="NCBI Taxonomy" id="1499966"/>
    <lineage>
        <taxon>Bacteria</taxon>
        <taxon>Candidatus Moduliflexota</taxon>
        <taxon>Candidatus Moduliflexia</taxon>
        <taxon>Candidatus Moduliflexales</taxon>
        <taxon>Candidatus Moduliflexaceae</taxon>
    </lineage>
</organism>
<dbReference type="EC" id="5.6.2.1" evidence="10"/>
<reference evidence="15" key="1">
    <citation type="journal article" date="2015" name="PeerJ">
        <title>First genomic representation of candidate bacterial phylum KSB3 points to enhanced environmental sensing as a trigger of wastewater bulking.</title>
        <authorList>
            <person name="Sekiguchi Y."/>
            <person name="Ohashi A."/>
            <person name="Parks D.H."/>
            <person name="Yamauchi T."/>
            <person name="Tyson G.W."/>
            <person name="Hugenholtz P."/>
        </authorList>
    </citation>
    <scope>NUCLEOTIDE SEQUENCE [LARGE SCALE GENOMIC DNA]</scope>
</reference>
<feature type="compositionally biased region" description="Polar residues" evidence="12">
    <location>
        <begin position="634"/>
        <end position="646"/>
    </location>
</feature>
<dbReference type="InterPro" id="IPR013824">
    <property type="entry name" value="Topo_IA_cen_sub1"/>
</dbReference>
<evidence type="ECO:0000313" key="16">
    <source>
        <dbReference type="Proteomes" id="UP000030700"/>
    </source>
</evidence>
<feature type="site" description="Interaction with DNA" evidence="10">
    <location>
        <position position="503"/>
    </location>
</feature>
<feature type="site" description="Interaction with DNA" evidence="10">
    <location>
        <position position="151"/>
    </location>
</feature>
<feature type="domain" description="Toprim" evidence="13">
    <location>
        <begin position="3"/>
        <end position="116"/>
    </location>
</feature>
<evidence type="ECO:0000256" key="8">
    <source>
        <dbReference type="ARBA" id="ARBA00023125"/>
    </source>
</evidence>
<keyword evidence="16" id="KW-1185">Reference proteome</keyword>
<dbReference type="CDD" id="cd03363">
    <property type="entry name" value="TOPRIM_TopoIA_TopoI"/>
    <property type="match status" value="1"/>
</dbReference>
<dbReference type="InterPro" id="IPR003602">
    <property type="entry name" value="Topo_IA_DNA-bd_dom"/>
</dbReference>
<keyword evidence="9 10" id="KW-0413">Isomerase</keyword>
<dbReference type="SMART" id="SM00437">
    <property type="entry name" value="TOP1Ac"/>
    <property type="match status" value="1"/>
</dbReference>
<feature type="region of interest" description="Disordered" evidence="12">
    <location>
        <begin position="630"/>
        <end position="649"/>
    </location>
</feature>
<feature type="site" description="Interaction with DNA" evidence="10">
    <location>
        <position position="304"/>
    </location>
</feature>
<evidence type="ECO:0000256" key="4">
    <source>
        <dbReference type="ARBA" id="ARBA00022771"/>
    </source>
</evidence>
<feature type="site" description="Interaction with DNA" evidence="10">
    <location>
        <position position="33"/>
    </location>
</feature>
<dbReference type="EMBL" id="DF820459">
    <property type="protein sequence ID" value="GAK52947.1"/>
    <property type="molecule type" value="Genomic_DNA"/>
</dbReference>
<dbReference type="InterPro" id="IPR028612">
    <property type="entry name" value="Topoisom_1_IA"/>
</dbReference>
<dbReference type="InterPro" id="IPR000380">
    <property type="entry name" value="Topo_IA"/>
</dbReference>
<protein>
    <recommendedName>
        <fullName evidence="10">DNA topoisomerase 1</fullName>
        <ecNumber evidence="10">5.6.2.1</ecNumber>
    </recommendedName>
    <alternativeName>
        <fullName evidence="10">DNA topoisomerase I</fullName>
    </alternativeName>
</protein>
<dbReference type="Pfam" id="PF01131">
    <property type="entry name" value="Topoisom_bac"/>
    <property type="match status" value="1"/>
</dbReference>
<dbReference type="GO" id="GO:0008270">
    <property type="term" value="F:zinc ion binding"/>
    <property type="evidence" value="ECO:0007669"/>
    <property type="project" value="UniProtKB-KW"/>
</dbReference>
<keyword evidence="8 10" id="KW-0238">DNA-binding</keyword>
<keyword evidence="3" id="KW-0479">Metal-binding</keyword>
<keyword evidence="5" id="KW-0862">Zinc</keyword>
<dbReference type="STRING" id="1499966.U14_04206"/>
<evidence type="ECO:0000259" key="14">
    <source>
        <dbReference type="PROSITE" id="PS52039"/>
    </source>
</evidence>
<dbReference type="PANTHER" id="PTHR42785">
    <property type="entry name" value="DNA TOPOISOMERASE, TYPE IA, CORE"/>
    <property type="match status" value="1"/>
</dbReference>
<feature type="site" description="Interaction with DNA" evidence="10">
    <location>
        <position position="142"/>
    </location>
</feature>
<gene>
    <name evidence="10" type="primary">topA</name>
    <name evidence="15" type="ORF">U14_04206</name>
</gene>
<dbReference type="GO" id="GO:0003917">
    <property type="term" value="F:DNA topoisomerase type I (single strand cut, ATP-independent) activity"/>
    <property type="evidence" value="ECO:0007669"/>
    <property type="project" value="UniProtKB-UniRule"/>
</dbReference>
<dbReference type="NCBIfam" id="TIGR01051">
    <property type="entry name" value="topA_bact"/>
    <property type="match status" value="1"/>
</dbReference>
<evidence type="ECO:0000256" key="6">
    <source>
        <dbReference type="ARBA" id="ARBA00022842"/>
    </source>
</evidence>
<evidence type="ECO:0000313" key="15">
    <source>
        <dbReference type="EMBL" id="GAK52947.1"/>
    </source>
</evidence>
<dbReference type="CDD" id="cd00186">
    <property type="entry name" value="TOP1Ac"/>
    <property type="match status" value="1"/>
</dbReference>
<feature type="site" description="Interaction with DNA" evidence="10">
    <location>
        <position position="143"/>
    </location>
</feature>
<evidence type="ECO:0000256" key="10">
    <source>
        <dbReference type="HAMAP-Rule" id="MF_00952"/>
    </source>
</evidence>
<evidence type="ECO:0000256" key="12">
    <source>
        <dbReference type="SAM" id="MobiDB-lite"/>
    </source>
</evidence>
<dbReference type="InterPro" id="IPR013497">
    <property type="entry name" value="Topo_IA_cen"/>
</dbReference>
<dbReference type="GO" id="GO:0006265">
    <property type="term" value="P:DNA topological change"/>
    <property type="evidence" value="ECO:0007669"/>
    <property type="project" value="UniProtKB-UniRule"/>
</dbReference>
<feature type="coiled-coil region" evidence="11">
    <location>
        <begin position="557"/>
        <end position="591"/>
    </location>
</feature>
<evidence type="ECO:0000256" key="7">
    <source>
        <dbReference type="ARBA" id="ARBA00023029"/>
    </source>
</evidence>
<dbReference type="Gene3D" id="3.40.50.140">
    <property type="match status" value="1"/>
</dbReference>
<evidence type="ECO:0000256" key="1">
    <source>
        <dbReference type="ARBA" id="ARBA00000213"/>
    </source>
</evidence>
<name>A0A0S6W4C5_9BACT</name>
<dbReference type="Pfam" id="PF01751">
    <property type="entry name" value="Toprim"/>
    <property type="match status" value="1"/>
</dbReference>
<proteinExistence type="inferred from homology"/>
<dbReference type="PROSITE" id="PS50880">
    <property type="entry name" value="TOPRIM"/>
    <property type="match status" value="1"/>
</dbReference>
<dbReference type="InterPro" id="IPR006171">
    <property type="entry name" value="TOPRIM_dom"/>
</dbReference>
<dbReference type="Gene3D" id="1.10.460.10">
    <property type="entry name" value="Topoisomerase I, domain 2"/>
    <property type="match status" value="1"/>
</dbReference>
<dbReference type="InterPro" id="IPR013498">
    <property type="entry name" value="Topo_IA_Znf"/>
</dbReference>
<dbReference type="PANTHER" id="PTHR42785:SF1">
    <property type="entry name" value="DNA TOPOISOMERASE"/>
    <property type="match status" value="1"/>
</dbReference>
<dbReference type="SMART" id="SM00493">
    <property type="entry name" value="TOPRIM"/>
    <property type="match status" value="1"/>
</dbReference>
<evidence type="ECO:0000256" key="5">
    <source>
        <dbReference type="ARBA" id="ARBA00022833"/>
    </source>
</evidence>
<dbReference type="Gene3D" id="1.10.290.10">
    <property type="entry name" value="Topoisomerase I, domain 4"/>
    <property type="match status" value="1"/>
</dbReference>
<feature type="site" description="Interaction with DNA" evidence="10">
    <location>
        <position position="158"/>
    </location>
</feature>
<dbReference type="InterPro" id="IPR013825">
    <property type="entry name" value="Topo_IA_cen_sub2"/>
</dbReference>
<dbReference type="GO" id="GO:0003677">
    <property type="term" value="F:DNA binding"/>
    <property type="evidence" value="ECO:0007669"/>
    <property type="project" value="UniProtKB-KW"/>
</dbReference>
<keyword evidence="11" id="KW-0175">Coiled coil</keyword>
<accession>A0A0S6W4C5</accession>
<evidence type="ECO:0000256" key="2">
    <source>
        <dbReference type="ARBA" id="ARBA00009446"/>
    </source>
</evidence>
<dbReference type="Proteomes" id="UP000030700">
    <property type="component" value="Unassembled WGS sequence"/>
</dbReference>
<dbReference type="Gene3D" id="2.70.20.10">
    <property type="entry name" value="Topoisomerase I, domain 3"/>
    <property type="match status" value="1"/>
</dbReference>
<dbReference type="PROSITE" id="PS52039">
    <property type="entry name" value="TOPO_IA_2"/>
    <property type="match status" value="1"/>
</dbReference>
<comment type="similarity">
    <text evidence="2 10">Belongs to the type IA topoisomerase family.</text>
</comment>
<evidence type="ECO:0000256" key="9">
    <source>
        <dbReference type="ARBA" id="ARBA00023235"/>
    </source>
</evidence>
<comment type="subunit">
    <text evidence="10">Monomer.</text>
</comment>
<feature type="site" description="Interaction with DNA" evidence="10">
    <location>
        <position position="146"/>
    </location>
</feature>
<keyword evidence="6" id="KW-0460">Magnesium</keyword>
<dbReference type="AlphaFoldDB" id="A0A0S6W4C5"/>
<dbReference type="SUPFAM" id="SSF56712">
    <property type="entry name" value="Prokaryotic type I DNA topoisomerase"/>
    <property type="match status" value="1"/>
</dbReference>